<proteinExistence type="predicted"/>
<evidence type="ECO:0000256" key="2">
    <source>
        <dbReference type="SAM" id="Phobius"/>
    </source>
</evidence>
<feature type="transmembrane region" description="Helical" evidence="2">
    <location>
        <begin position="20"/>
        <end position="39"/>
    </location>
</feature>
<reference evidence="4" key="1">
    <citation type="journal article" date="2014" name="Science">
        <title>Ancient hybridizations among the ancestral genomes of bread wheat.</title>
        <authorList>
            <consortium name="International Wheat Genome Sequencing Consortium,"/>
            <person name="Marcussen T."/>
            <person name="Sandve S.R."/>
            <person name="Heier L."/>
            <person name="Spannagl M."/>
            <person name="Pfeifer M."/>
            <person name="Jakobsen K.S."/>
            <person name="Wulff B.B."/>
            <person name="Steuernagel B."/>
            <person name="Mayer K.F."/>
            <person name="Olsen O.A."/>
        </authorList>
    </citation>
    <scope>NUCLEOTIDE SEQUENCE [LARGE SCALE GENOMIC DNA]</scope>
    <source>
        <strain evidence="4">cv. AL8/78</strain>
    </source>
</reference>
<organism evidence="3 4">
    <name type="scientific">Aegilops tauschii subsp. strangulata</name>
    <name type="common">Goatgrass</name>
    <dbReference type="NCBI Taxonomy" id="200361"/>
    <lineage>
        <taxon>Eukaryota</taxon>
        <taxon>Viridiplantae</taxon>
        <taxon>Streptophyta</taxon>
        <taxon>Embryophyta</taxon>
        <taxon>Tracheophyta</taxon>
        <taxon>Spermatophyta</taxon>
        <taxon>Magnoliopsida</taxon>
        <taxon>Liliopsida</taxon>
        <taxon>Poales</taxon>
        <taxon>Poaceae</taxon>
        <taxon>BOP clade</taxon>
        <taxon>Pooideae</taxon>
        <taxon>Triticodae</taxon>
        <taxon>Triticeae</taxon>
        <taxon>Triticinae</taxon>
        <taxon>Aegilops</taxon>
    </lineage>
</organism>
<keyword evidence="2" id="KW-1133">Transmembrane helix</keyword>
<keyword evidence="2" id="KW-0812">Transmembrane</keyword>
<evidence type="ECO:0000256" key="1">
    <source>
        <dbReference type="SAM" id="MobiDB-lite"/>
    </source>
</evidence>
<reference evidence="3" key="3">
    <citation type="journal article" date="2017" name="Nature">
        <title>Genome sequence of the progenitor of the wheat D genome Aegilops tauschii.</title>
        <authorList>
            <person name="Luo M.C."/>
            <person name="Gu Y.Q."/>
            <person name="Puiu D."/>
            <person name="Wang H."/>
            <person name="Twardziok S.O."/>
            <person name="Deal K.R."/>
            <person name="Huo N."/>
            <person name="Zhu T."/>
            <person name="Wang L."/>
            <person name="Wang Y."/>
            <person name="McGuire P.E."/>
            <person name="Liu S."/>
            <person name="Long H."/>
            <person name="Ramasamy R.K."/>
            <person name="Rodriguez J.C."/>
            <person name="Van S.L."/>
            <person name="Yuan L."/>
            <person name="Wang Z."/>
            <person name="Xia Z."/>
            <person name="Xiao L."/>
            <person name="Anderson O.D."/>
            <person name="Ouyang S."/>
            <person name="Liang Y."/>
            <person name="Zimin A.V."/>
            <person name="Pertea G."/>
            <person name="Qi P."/>
            <person name="Bennetzen J.L."/>
            <person name="Dai X."/>
            <person name="Dawson M.W."/>
            <person name="Muller H.G."/>
            <person name="Kugler K."/>
            <person name="Rivarola-Duarte L."/>
            <person name="Spannagl M."/>
            <person name="Mayer K.F.X."/>
            <person name="Lu F.H."/>
            <person name="Bevan M.W."/>
            <person name="Leroy P."/>
            <person name="Li P."/>
            <person name="You F.M."/>
            <person name="Sun Q."/>
            <person name="Liu Z."/>
            <person name="Lyons E."/>
            <person name="Wicker T."/>
            <person name="Salzberg S.L."/>
            <person name="Devos K.M."/>
            <person name="Dvorak J."/>
        </authorList>
    </citation>
    <scope>NUCLEOTIDE SEQUENCE [LARGE SCALE GENOMIC DNA]</scope>
    <source>
        <strain evidence="3">cv. AL8/78</strain>
    </source>
</reference>
<reference evidence="4" key="2">
    <citation type="journal article" date="2017" name="Nat. Plants">
        <title>The Aegilops tauschii genome reveals multiple impacts of transposons.</title>
        <authorList>
            <person name="Zhao G."/>
            <person name="Zou C."/>
            <person name="Li K."/>
            <person name="Wang K."/>
            <person name="Li T."/>
            <person name="Gao L."/>
            <person name="Zhang X."/>
            <person name="Wang H."/>
            <person name="Yang Z."/>
            <person name="Liu X."/>
            <person name="Jiang W."/>
            <person name="Mao L."/>
            <person name="Kong X."/>
            <person name="Jiao Y."/>
            <person name="Jia J."/>
        </authorList>
    </citation>
    <scope>NUCLEOTIDE SEQUENCE [LARGE SCALE GENOMIC DNA]</scope>
    <source>
        <strain evidence="4">cv. AL8/78</strain>
    </source>
</reference>
<feature type="compositionally biased region" description="Low complexity" evidence="1">
    <location>
        <begin position="96"/>
        <end position="106"/>
    </location>
</feature>
<dbReference type="Gramene" id="AET1Gv20374100.9">
    <property type="protein sequence ID" value="AET1Gv20374100.9"/>
    <property type="gene ID" value="AET1Gv20374100"/>
</dbReference>
<keyword evidence="2" id="KW-0472">Membrane</keyword>
<accession>A0A452YCK2</accession>
<sequence>CPIDASLSVPVAVGQSSCRFLFIISTALVALFQSVLIFFRRRHWRRCHRAPRIPRRSHRCRLHRRLGTRGAAGRIPERGRGQLGATRGRRVRGRVGPRAGGASVRRGAGGVRARPPHRGDGRRVPGRSVPGHSMLDGCFFIQS</sequence>
<keyword evidence="4" id="KW-1185">Reference proteome</keyword>
<reference evidence="3" key="4">
    <citation type="submission" date="2019-03" db="UniProtKB">
        <authorList>
            <consortium name="EnsemblPlants"/>
        </authorList>
    </citation>
    <scope>IDENTIFICATION</scope>
</reference>
<feature type="region of interest" description="Disordered" evidence="1">
    <location>
        <begin position="72"/>
        <end position="129"/>
    </location>
</feature>
<dbReference type="EnsemblPlants" id="AET1Gv20374100.9">
    <property type="protein sequence ID" value="AET1Gv20374100.9"/>
    <property type="gene ID" value="AET1Gv20374100"/>
</dbReference>
<name>A0A452YCK2_AEGTS</name>
<reference evidence="3" key="5">
    <citation type="journal article" date="2021" name="G3 (Bethesda)">
        <title>Aegilops tauschii genome assembly Aet v5.0 features greater sequence contiguity and improved annotation.</title>
        <authorList>
            <person name="Wang L."/>
            <person name="Zhu T."/>
            <person name="Rodriguez J.C."/>
            <person name="Deal K.R."/>
            <person name="Dubcovsky J."/>
            <person name="McGuire P.E."/>
            <person name="Lux T."/>
            <person name="Spannagl M."/>
            <person name="Mayer K.F.X."/>
            <person name="Baldrich P."/>
            <person name="Meyers B.C."/>
            <person name="Huo N."/>
            <person name="Gu Y.Q."/>
            <person name="Zhou H."/>
            <person name="Devos K.M."/>
            <person name="Bennetzen J.L."/>
            <person name="Unver T."/>
            <person name="Budak H."/>
            <person name="Gulick P.J."/>
            <person name="Galiba G."/>
            <person name="Kalapos B."/>
            <person name="Nelson D.R."/>
            <person name="Li P."/>
            <person name="You F.M."/>
            <person name="Luo M.C."/>
            <person name="Dvorak J."/>
        </authorList>
    </citation>
    <scope>NUCLEOTIDE SEQUENCE [LARGE SCALE GENOMIC DNA]</scope>
    <source>
        <strain evidence="3">cv. AL8/78</strain>
    </source>
</reference>
<dbReference type="AlphaFoldDB" id="A0A452YCK2"/>
<protein>
    <submittedName>
        <fullName evidence="3">Uncharacterized protein</fullName>
    </submittedName>
</protein>
<evidence type="ECO:0000313" key="4">
    <source>
        <dbReference type="Proteomes" id="UP000015105"/>
    </source>
</evidence>
<dbReference type="Proteomes" id="UP000015105">
    <property type="component" value="Chromosome 1D"/>
</dbReference>
<evidence type="ECO:0000313" key="3">
    <source>
        <dbReference type="EnsemblPlants" id="AET1Gv20374100.9"/>
    </source>
</evidence>